<reference evidence="2 3" key="1">
    <citation type="submission" date="2024-06" db="EMBL/GenBank/DDBJ databases">
        <title>A chromosome-level genome assembly of beet webworm, Loxostege sticticalis.</title>
        <authorList>
            <person name="Zhang Y."/>
        </authorList>
    </citation>
    <scope>NUCLEOTIDE SEQUENCE [LARGE SCALE GENOMIC DNA]</scope>
    <source>
        <strain evidence="2">AQ026</strain>
        <tissue evidence="2">Whole body</tissue>
    </source>
</reference>
<dbReference type="InterPro" id="IPR008042">
    <property type="entry name" value="Retrotrans_Pao"/>
</dbReference>
<proteinExistence type="predicted"/>
<feature type="domain" description="DUF5641" evidence="1">
    <location>
        <begin position="799"/>
        <end position="852"/>
    </location>
</feature>
<dbReference type="Proteomes" id="UP001549920">
    <property type="component" value="Unassembled WGS sequence"/>
</dbReference>
<organism evidence="2 3">
    <name type="scientific">Loxostege sticticalis</name>
    <name type="common">Beet webworm moth</name>
    <dbReference type="NCBI Taxonomy" id="481309"/>
    <lineage>
        <taxon>Eukaryota</taxon>
        <taxon>Metazoa</taxon>
        <taxon>Ecdysozoa</taxon>
        <taxon>Arthropoda</taxon>
        <taxon>Hexapoda</taxon>
        <taxon>Insecta</taxon>
        <taxon>Pterygota</taxon>
        <taxon>Neoptera</taxon>
        <taxon>Endopterygota</taxon>
        <taxon>Lepidoptera</taxon>
        <taxon>Glossata</taxon>
        <taxon>Ditrysia</taxon>
        <taxon>Pyraloidea</taxon>
        <taxon>Crambidae</taxon>
        <taxon>Pyraustinae</taxon>
        <taxon>Loxostege</taxon>
    </lineage>
</organism>
<sequence length="858" mass="97525">MFRNVRVIPEHASLQNILWRDSPDEPIQCIRLDTVTYGLKSLNYLATRCLKELASQYKHTYPLASFILETCSYVDDILYAHNDLDIMLEAKSQLRQLLSLGSFHTHKWSFNKNKVLTDIPSTEQHFDDIELQKDDYLLKALGLQLMLKMIDHSIIIILLKETYLLSYIGKMYDLMGFVSPIIVQAKAIMQRLWASKTDWDSVPDDDIKCAWCEFSAALAMMKPILVDRNIHVNKTDKVELIGFSDASSSTAYESCVYLRVTDVNGNVKLHLLCSKSRINPLQDKNKTVPRLELNAALLLSILMSKVYCTLKLTLDISNVYCFTDSKIVLAWLHTEPIKLNAYVANRVKAIAKNMSDCHWLYISTENNPADYVSRGVSPSELQTCRMWWNIPANLPETKSGSAFSTSHISTCVGDIFDKLRKYSSIQKMVRTLAYVLRFINNIKGDKISHNYLSSSELNNALLLLIKNELELYFKDQITCLKNNKTVKGPLQSLCPFLDSKGILRVGGRLHHSNIPYAHKHQIILPRKCHVTDCIIRCEHIKLLHAGPKLLLCNLNQRFWITYGLMYVKKIVKDCVLCFRHKASASKQLMGSLPAGRVTAMTRPFEKVGVDFAGPINVKLSRVRRSLAVHLELASDLTTDTYLACLKRFISRRGFPKEVYFDNVSIFKGARNQLAELYLLHSSSSHQTSVCQFAADRGIALHFAPAYSPTFAESAVKSAKYHLKRDLEKHVLTYEQINTILIEIECILNSRPLIPLSADVNDFSYLTPGHFLIGNSLPMYPENDLSNVQLCNQIKQSFCSIVILKEANVPTMSWPMARVTKVFPGHDGHVRAVEVINSDRNCHVRSVRKICILPIDDNN</sequence>
<comment type="caution">
    <text evidence="2">The sequence shown here is derived from an EMBL/GenBank/DDBJ whole genome shotgun (WGS) entry which is preliminary data.</text>
</comment>
<protein>
    <recommendedName>
        <fullName evidence="1">DUF5641 domain-containing protein</fullName>
    </recommendedName>
</protein>
<dbReference type="InterPro" id="IPR040676">
    <property type="entry name" value="DUF5641"/>
</dbReference>
<dbReference type="InterPro" id="IPR036397">
    <property type="entry name" value="RNaseH_sf"/>
</dbReference>
<evidence type="ECO:0000259" key="1">
    <source>
        <dbReference type="Pfam" id="PF18701"/>
    </source>
</evidence>
<gene>
    <name evidence="2" type="ORF">ABMA27_010438</name>
</gene>
<dbReference type="InterPro" id="IPR012337">
    <property type="entry name" value="RNaseH-like_sf"/>
</dbReference>
<dbReference type="PANTHER" id="PTHR47331:SF4">
    <property type="entry name" value="PEPTIDASE S1 DOMAIN-CONTAINING PROTEIN"/>
    <property type="match status" value="1"/>
</dbReference>
<name>A0ABR3H604_LOXSC</name>
<evidence type="ECO:0000313" key="3">
    <source>
        <dbReference type="Proteomes" id="UP001549920"/>
    </source>
</evidence>
<dbReference type="Gene3D" id="3.30.420.10">
    <property type="entry name" value="Ribonuclease H-like superfamily/Ribonuclease H"/>
    <property type="match status" value="1"/>
</dbReference>
<dbReference type="Pfam" id="PF05380">
    <property type="entry name" value="Peptidase_A17"/>
    <property type="match status" value="1"/>
</dbReference>
<dbReference type="PANTHER" id="PTHR47331">
    <property type="entry name" value="PHD-TYPE DOMAIN-CONTAINING PROTEIN"/>
    <property type="match status" value="1"/>
</dbReference>
<dbReference type="EMBL" id="JBEUOH010000026">
    <property type="protein sequence ID" value="KAL0860131.1"/>
    <property type="molecule type" value="Genomic_DNA"/>
</dbReference>
<dbReference type="Pfam" id="PF18701">
    <property type="entry name" value="DUF5641"/>
    <property type="match status" value="1"/>
</dbReference>
<keyword evidence="3" id="KW-1185">Reference proteome</keyword>
<dbReference type="SUPFAM" id="SSF53098">
    <property type="entry name" value="Ribonuclease H-like"/>
    <property type="match status" value="1"/>
</dbReference>
<evidence type="ECO:0000313" key="2">
    <source>
        <dbReference type="EMBL" id="KAL0860131.1"/>
    </source>
</evidence>
<accession>A0ABR3H604</accession>